<feature type="domain" description="Protein kinase" evidence="14">
    <location>
        <begin position="96"/>
        <end position="350"/>
    </location>
</feature>
<evidence type="ECO:0000256" key="11">
    <source>
        <dbReference type="ARBA" id="ARBA00048679"/>
    </source>
</evidence>
<dbReference type="PROSITE" id="PS50011">
    <property type="entry name" value="PROTEIN_KINASE_DOM"/>
    <property type="match status" value="2"/>
</dbReference>
<name>A0ABN8QNP7_9CNID</name>
<dbReference type="InterPro" id="IPR051138">
    <property type="entry name" value="PIM_Ser/Thr_kinase"/>
</dbReference>
<dbReference type="EMBL" id="CALNXI010001404">
    <property type="protein sequence ID" value="CAH3167935.1"/>
    <property type="molecule type" value="Genomic_DNA"/>
</dbReference>
<evidence type="ECO:0000259" key="14">
    <source>
        <dbReference type="PROSITE" id="PS50011"/>
    </source>
</evidence>
<gene>
    <name evidence="15" type="ORF">PEVE_00006310</name>
</gene>
<keyword evidence="9" id="KW-1035">Host cytoplasm</keyword>
<evidence type="ECO:0000256" key="4">
    <source>
        <dbReference type="ARBA" id="ARBA00022527"/>
    </source>
</evidence>
<feature type="region of interest" description="Disordered" evidence="13">
    <location>
        <begin position="23"/>
        <end position="49"/>
    </location>
</feature>
<feature type="binding site" evidence="12">
    <location>
        <position position="129"/>
    </location>
    <ligand>
        <name>ATP</name>
        <dbReference type="ChEBI" id="CHEBI:30616"/>
    </ligand>
</feature>
<keyword evidence="6 12" id="KW-0547">Nucleotide-binding</keyword>
<dbReference type="SMART" id="SM00220">
    <property type="entry name" value="S_TKc"/>
    <property type="match status" value="1"/>
</dbReference>
<keyword evidence="16" id="KW-1185">Reference proteome</keyword>
<dbReference type="PROSITE" id="PS00108">
    <property type="entry name" value="PROTEIN_KINASE_ST"/>
    <property type="match status" value="2"/>
</dbReference>
<dbReference type="EC" id="2.7.11.1" evidence="2"/>
<feature type="compositionally biased region" description="Basic and acidic residues" evidence="13">
    <location>
        <begin position="74"/>
        <end position="85"/>
    </location>
</feature>
<evidence type="ECO:0000256" key="1">
    <source>
        <dbReference type="ARBA" id="ARBA00004192"/>
    </source>
</evidence>
<sequence length="513" mass="59409">MYIFSKPFDRSIALDENNVKLKSEHRLKKRPRLEERRKTTESKLGEKKNETGQAFEMEINWIDGISSSNSSIPEAREDTRSERQFQSNVDDKLDCYTLGDVIGRGSFGEVIAATRKADKLPVAIKFVRKHSVKEFKELNGRQVPAEVYLLNKVQHNNVIKIYDFFATEDYYVYVMERPHICEDLSRFLLKRTLSEDEARSYFSRIVEANISCEENGVVHRDLKPSNILVDLETDDVKLIDFGLASEIQYEPYNLFRGTRAYMAPEYLRFGWYDGCQATVWALGMILVEMLSPYMAFNRPEQAFKMPPRIPKHLSAGNTRVGSTKKLSALERSLFGNQSTFPEEKQPTKFLNVAICDVRRDLSDLKSSLFRGLKFGERIQHQQKFGKKDSACSQGRGINIPAEVYLLNKVQHNNVIKIYDFFATEDYYVYVMERPHICEDLSRFLLKRTLSEDEARSYFSRIVEANISCEENGVVHRDLKPLNILVDLETDDVKLIDFGLASEIQYEPYNLFRG</sequence>
<feature type="domain" description="Protein kinase" evidence="14">
    <location>
        <begin position="358"/>
        <end position="513"/>
    </location>
</feature>
<dbReference type="InterPro" id="IPR000719">
    <property type="entry name" value="Prot_kinase_dom"/>
</dbReference>
<keyword evidence="7" id="KW-0418">Kinase</keyword>
<evidence type="ECO:0000313" key="15">
    <source>
        <dbReference type="EMBL" id="CAH3167935.1"/>
    </source>
</evidence>
<evidence type="ECO:0000256" key="13">
    <source>
        <dbReference type="SAM" id="MobiDB-lite"/>
    </source>
</evidence>
<dbReference type="Pfam" id="PF00069">
    <property type="entry name" value="Pkinase"/>
    <property type="match status" value="2"/>
</dbReference>
<evidence type="ECO:0000256" key="6">
    <source>
        <dbReference type="ARBA" id="ARBA00022741"/>
    </source>
</evidence>
<dbReference type="PANTHER" id="PTHR22984">
    <property type="entry name" value="SERINE/THREONINE-PROTEIN KINASE PIM"/>
    <property type="match status" value="1"/>
</dbReference>
<evidence type="ECO:0000256" key="2">
    <source>
        <dbReference type="ARBA" id="ARBA00012513"/>
    </source>
</evidence>
<evidence type="ECO:0000256" key="10">
    <source>
        <dbReference type="ARBA" id="ARBA00047899"/>
    </source>
</evidence>
<dbReference type="Gene3D" id="1.10.510.10">
    <property type="entry name" value="Transferase(Phosphotransferase) domain 1"/>
    <property type="match status" value="2"/>
</dbReference>
<comment type="subcellular location">
    <subcellularLocation>
        <location evidence="1">Host cytoplasm</location>
    </subcellularLocation>
</comment>
<evidence type="ECO:0000256" key="7">
    <source>
        <dbReference type="ARBA" id="ARBA00022777"/>
    </source>
</evidence>
<dbReference type="InterPro" id="IPR008271">
    <property type="entry name" value="Ser/Thr_kinase_AS"/>
</dbReference>
<feature type="region of interest" description="Disordered" evidence="13">
    <location>
        <begin position="65"/>
        <end position="85"/>
    </location>
</feature>
<evidence type="ECO:0000256" key="9">
    <source>
        <dbReference type="ARBA" id="ARBA00023200"/>
    </source>
</evidence>
<dbReference type="Gene3D" id="3.30.200.20">
    <property type="entry name" value="Phosphorylase Kinase, domain 1"/>
    <property type="match status" value="2"/>
</dbReference>
<accession>A0ABN8QNP7</accession>
<dbReference type="Proteomes" id="UP001159427">
    <property type="component" value="Unassembled WGS sequence"/>
</dbReference>
<feature type="compositionally biased region" description="Basic and acidic residues" evidence="13">
    <location>
        <begin position="32"/>
        <end position="49"/>
    </location>
</feature>
<evidence type="ECO:0000256" key="3">
    <source>
        <dbReference type="ARBA" id="ARBA00016885"/>
    </source>
</evidence>
<comment type="catalytic activity">
    <reaction evidence="10">
        <text>L-threonyl-[protein] + ATP = O-phospho-L-threonyl-[protein] + ADP + H(+)</text>
        <dbReference type="Rhea" id="RHEA:46608"/>
        <dbReference type="Rhea" id="RHEA-COMP:11060"/>
        <dbReference type="Rhea" id="RHEA-COMP:11605"/>
        <dbReference type="ChEBI" id="CHEBI:15378"/>
        <dbReference type="ChEBI" id="CHEBI:30013"/>
        <dbReference type="ChEBI" id="CHEBI:30616"/>
        <dbReference type="ChEBI" id="CHEBI:61977"/>
        <dbReference type="ChEBI" id="CHEBI:456216"/>
        <dbReference type="EC" id="2.7.11.1"/>
    </reaction>
</comment>
<reference evidence="15 16" key="1">
    <citation type="submission" date="2022-05" db="EMBL/GenBank/DDBJ databases">
        <authorList>
            <consortium name="Genoscope - CEA"/>
            <person name="William W."/>
        </authorList>
    </citation>
    <scope>NUCLEOTIDE SEQUENCE [LARGE SCALE GENOMIC DNA]</scope>
</reference>
<comment type="caution">
    <text evidence="15">The sequence shown here is derived from an EMBL/GenBank/DDBJ whole genome shotgun (WGS) entry which is preliminary data.</text>
</comment>
<evidence type="ECO:0000256" key="12">
    <source>
        <dbReference type="PROSITE-ProRule" id="PRU10141"/>
    </source>
</evidence>
<dbReference type="PROSITE" id="PS00107">
    <property type="entry name" value="PROTEIN_KINASE_ATP"/>
    <property type="match status" value="1"/>
</dbReference>
<dbReference type="SUPFAM" id="SSF56112">
    <property type="entry name" value="Protein kinase-like (PK-like)"/>
    <property type="match status" value="2"/>
</dbReference>
<comment type="catalytic activity">
    <reaction evidence="11">
        <text>L-seryl-[protein] + ATP = O-phospho-L-seryl-[protein] + ADP + H(+)</text>
        <dbReference type="Rhea" id="RHEA:17989"/>
        <dbReference type="Rhea" id="RHEA-COMP:9863"/>
        <dbReference type="Rhea" id="RHEA-COMP:11604"/>
        <dbReference type="ChEBI" id="CHEBI:15378"/>
        <dbReference type="ChEBI" id="CHEBI:29999"/>
        <dbReference type="ChEBI" id="CHEBI:30616"/>
        <dbReference type="ChEBI" id="CHEBI:83421"/>
        <dbReference type="ChEBI" id="CHEBI:456216"/>
        <dbReference type="EC" id="2.7.11.1"/>
    </reaction>
</comment>
<keyword evidence="5" id="KW-0808">Transferase</keyword>
<proteinExistence type="predicted"/>
<dbReference type="InterPro" id="IPR017441">
    <property type="entry name" value="Protein_kinase_ATP_BS"/>
</dbReference>
<evidence type="ECO:0000313" key="16">
    <source>
        <dbReference type="Proteomes" id="UP001159427"/>
    </source>
</evidence>
<evidence type="ECO:0000256" key="5">
    <source>
        <dbReference type="ARBA" id="ARBA00022679"/>
    </source>
</evidence>
<protein>
    <recommendedName>
        <fullName evidence="3">Serine/threonine-protein kinase 1</fullName>
        <ecNumber evidence="2">2.7.11.1</ecNumber>
    </recommendedName>
</protein>
<dbReference type="InterPro" id="IPR011009">
    <property type="entry name" value="Kinase-like_dom_sf"/>
</dbReference>
<evidence type="ECO:0000256" key="8">
    <source>
        <dbReference type="ARBA" id="ARBA00022840"/>
    </source>
</evidence>
<dbReference type="PANTHER" id="PTHR22984:SF25">
    <property type="entry name" value="PROTEIN KINASE DOMAIN-CONTAINING PROTEIN"/>
    <property type="match status" value="1"/>
</dbReference>
<keyword evidence="4" id="KW-0723">Serine/threonine-protein kinase</keyword>
<keyword evidence="8 12" id="KW-0067">ATP-binding</keyword>
<feature type="non-terminal residue" evidence="15">
    <location>
        <position position="513"/>
    </location>
</feature>
<organism evidence="15 16">
    <name type="scientific">Porites evermanni</name>
    <dbReference type="NCBI Taxonomy" id="104178"/>
    <lineage>
        <taxon>Eukaryota</taxon>
        <taxon>Metazoa</taxon>
        <taxon>Cnidaria</taxon>
        <taxon>Anthozoa</taxon>
        <taxon>Hexacorallia</taxon>
        <taxon>Scleractinia</taxon>
        <taxon>Fungiina</taxon>
        <taxon>Poritidae</taxon>
        <taxon>Porites</taxon>
    </lineage>
</organism>